<dbReference type="FunFam" id="3.40.50.620:FF:000092">
    <property type="entry name" value="Isoleucine--tRNA ligase"/>
    <property type="match status" value="1"/>
</dbReference>
<evidence type="ECO:0000256" key="2">
    <source>
        <dbReference type="ARBA" id="ARBA00013165"/>
    </source>
</evidence>
<evidence type="ECO:0000256" key="6">
    <source>
        <dbReference type="ARBA" id="ARBA00022840"/>
    </source>
</evidence>
<keyword evidence="5 10" id="KW-0547">Nucleotide-binding</keyword>
<keyword evidence="4 10" id="KW-0436">Ligase</keyword>
<dbReference type="InterPro" id="IPR013155">
    <property type="entry name" value="M/V/L/I-tRNA-synth_anticd-bd"/>
</dbReference>
<dbReference type="GO" id="GO:0000049">
    <property type="term" value="F:tRNA binding"/>
    <property type="evidence" value="ECO:0007669"/>
    <property type="project" value="InterPro"/>
</dbReference>
<proteinExistence type="inferred from homology"/>
<dbReference type="EMBL" id="BLZA01000010">
    <property type="protein sequence ID" value="GHJ84997.1"/>
    <property type="molecule type" value="Genomic_DNA"/>
</dbReference>
<dbReference type="EC" id="6.1.1.5" evidence="2"/>
<evidence type="ECO:0000259" key="12">
    <source>
        <dbReference type="Pfam" id="PF00133"/>
    </source>
</evidence>
<dbReference type="Gene3D" id="1.10.730.20">
    <property type="match status" value="1"/>
</dbReference>
<dbReference type="InterPro" id="IPR002300">
    <property type="entry name" value="aa-tRNA-synth_Ia"/>
</dbReference>
<dbReference type="PROSITE" id="PS00178">
    <property type="entry name" value="AA_TRNA_LIGASE_I"/>
    <property type="match status" value="1"/>
</dbReference>
<dbReference type="HAMAP" id="MF_02002">
    <property type="entry name" value="Ile_tRNA_synth_type1"/>
    <property type="match status" value="1"/>
</dbReference>
<dbReference type="Gene3D" id="3.90.740.10">
    <property type="entry name" value="Valyl/Leucyl/Isoleucyl-tRNA synthetase, editing domain"/>
    <property type="match status" value="1"/>
</dbReference>
<reference evidence="14" key="1">
    <citation type="submission" date="2020-07" db="EMBL/GenBank/DDBJ databases">
        <title>Draft Genome Sequence of a Deep-Sea Yeast, Naganishia (Cryptococcus) liquefaciens strain N6.</title>
        <authorList>
            <person name="Han Y.W."/>
            <person name="Kajitani R."/>
            <person name="Morimoto H."/>
            <person name="Parhat M."/>
            <person name="Tsubouchi H."/>
            <person name="Bakenova O."/>
            <person name="Ogata M."/>
            <person name="Argunhan B."/>
            <person name="Aoki R."/>
            <person name="Kajiwara S."/>
            <person name="Itoh T."/>
            <person name="Iwasaki H."/>
        </authorList>
    </citation>
    <scope>NUCLEOTIDE SEQUENCE</scope>
    <source>
        <strain evidence="14">N6</strain>
    </source>
</reference>
<dbReference type="GO" id="GO:0002161">
    <property type="term" value="F:aminoacyl-tRNA deacylase activity"/>
    <property type="evidence" value="ECO:0007669"/>
    <property type="project" value="InterPro"/>
</dbReference>
<evidence type="ECO:0000256" key="1">
    <source>
        <dbReference type="ARBA" id="ARBA00005594"/>
    </source>
</evidence>
<dbReference type="InterPro" id="IPR009008">
    <property type="entry name" value="Val/Leu/Ile-tRNA-synth_edit"/>
</dbReference>
<feature type="domain" description="Aminoacyl-tRNA synthetase class Ia" evidence="12">
    <location>
        <begin position="85"/>
        <end position="732"/>
    </location>
</feature>
<comment type="similarity">
    <text evidence="1 10">Belongs to the class-I aminoacyl-tRNA synthetase family.</text>
</comment>
<dbReference type="PRINTS" id="PR00984">
    <property type="entry name" value="TRNASYNTHILE"/>
</dbReference>
<dbReference type="InterPro" id="IPR023585">
    <property type="entry name" value="Ile-tRNA-ligase_type1"/>
</dbReference>
<dbReference type="GO" id="GO:0005739">
    <property type="term" value="C:mitochondrion"/>
    <property type="evidence" value="ECO:0007669"/>
    <property type="project" value="TreeGrafter"/>
</dbReference>
<keyword evidence="3" id="KW-0963">Cytoplasm</keyword>
<dbReference type="NCBIfam" id="TIGR00392">
    <property type="entry name" value="ileS"/>
    <property type="match status" value="1"/>
</dbReference>
<evidence type="ECO:0000256" key="4">
    <source>
        <dbReference type="ARBA" id="ARBA00022598"/>
    </source>
</evidence>
<dbReference type="InterPro" id="IPR033708">
    <property type="entry name" value="Anticodon_Ile_BEm"/>
</dbReference>
<comment type="caution">
    <text evidence="14">The sequence shown here is derived from an EMBL/GenBank/DDBJ whole genome shotgun (WGS) entry which is preliminary data.</text>
</comment>
<organism evidence="14 15">
    <name type="scientific">Naganishia liquefaciens</name>
    <dbReference type="NCBI Taxonomy" id="104408"/>
    <lineage>
        <taxon>Eukaryota</taxon>
        <taxon>Fungi</taxon>
        <taxon>Dikarya</taxon>
        <taxon>Basidiomycota</taxon>
        <taxon>Agaricomycotina</taxon>
        <taxon>Tremellomycetes</taxon>
        <taxon>Filobasidiales</taxon>
        <taxon>Filobasidiaceae</taxon>
        <taxon>Naganishia</taxon>
    </lineage>
</organism>
<evidence type="ECO:0000256" key="3">
    <source>
        <dbReference type="ARBA" id="ARBA00022490"/>
    </source>
</evidence>
<protein>
    <recommendedName>
        <fullName evidence="2">isoleucine--tRNA ligase</fullName>
        <ecNumber evidence="2">6.1.1.5</ecNumber>
    </recommendedName>
    <alternativeName>
        <fullName evidence="9">Isoleucyl-tRNA synthetase</fullName>
    </alternativeName>
</protein>
<dbReference type="Pfam" id="PF08264">
    <property type="entry name" value="Anticodon_1"/>
    <property type="match status" value="1"/>
</dbReference>
<feature type="region of interest" description="Disordered" evidence="11">
    <location>
        <begin position="1"/>
        <end position="29"/>
    </location>
</feature>
<dbReference type="InterPro" id="IPR002301">
    <property type="entry name" value="Ile-tRNA-ligase"/>
</dbReference>
<dbReference type="SUPFAM" id="SSF52374">
    <property type="entry name" value="Nucleotidylyl transferase"/>
    <property type="match status" value="1"/>
</dbReference>
<dbReference type="InterPro" id="IPR014729">
    <property type="entry name" value="Rossmann-like_a/b/a_fold"/>
</dbReference>
<feature type="domain" description="Methionyl/Valyl/Leucyl/Isoleucyl-tRNA synthetase anticodon-binding" evidence="13">
    <location>
        <begin position="777"/>
        <end position="930"/>
    </location>
</feature>
<evidence type="ECO:0000256" key="9">
    <source>
        <dbReference type="ARBA" id="ARBA00032665"/>
    </source>
</evidence>
<dbReference type="CDD" id="cd07960">
    <property type="entry name" value="Anticodon_Ia_Ile_BEm"/>
    <property type="match status" value="1"/>
</dbReference>
<name>A0A8H3TPU1_9TREE</name>
<dbReference type="GO" id="GO:0005524">
    <property type="term" value="F:ATP binding"/>
    <property type="evidence" value="ECO:0007669"/>
    <property type="project" value="UniProtKB-KW"/>
</dbReference>
<evidence type="ECO:0000256" key="11">
    <source>
        <dbReference type="SAM" id="MobiDB-lite"/>
    </source>
</evidence>
<evidence type="ECO:0000313" key="14">
    <source>
        <dbReference type="EMBL" id="GHJ84997.1"/>
    </source>
</evidence>
<keyword evidence="6 10" id="KW-0067">ATP-binding</keyword>
<accession>A0A8H3TPU1</accession>
<dbReference type="Pfam" id="PF00133">
    <property type="entry name" value="tRNA-synt_1"/>
    <property type="match status" value="1"/>
</dbReference>
<dbReference type="OrthoDB" id="10264412at2759"/>
<evidence type="ECO:0000256" key="7">
    <source>
        <dbReference type="ARBA" id="ARBA00022917"/>
    </source>
</evidence>
<dbReference type="Proteomes" id="UP000620104">
    <property type="component" value="Unassembled WGS sequence"/>
</dbReference>
<keyword evidence="7 10" id="KW-0648">Protein biosynthesis</keyword>
<dbReference type="InterPro" id="IPR009080">
    <property type="entry name" value="tRNAsynth_Ia_anticodon-bd"/>
</dbReference>
<dbReference type="GO" id="GO:0006428">
    <property type="term" value="P:isoleucyl-tRNA aminoacylation"/>
    <property type="evidence" value="ECO:0007669"/>
    <property type="project" value="InterPro"/>
</dbReference>
<sequence length="1028" mass="115163">MLGPCLRNALRGPGSARPSARPWSTGPPRIPCRFATTASIPASTANPNKNKWSSTLLLPKTDFPMKHKDPVKAELQSRERITSEMYRMQWEKNTGEVFVLHDGPPYANGDLHMGHALNKLLKDFINRYKSIKGHRVRYIPGWDCHGLPIEHKALKAIGKSHLKLSPLEVRSVARKTAMEAIKEQREQFRQLGVMADWDSETETYRTMDQAYEIRQLELLKSMVKKNLILHRSRPTYWSPSSRTALAEAELSYKDDHKSHSVYVFFTVPEEFMSDALKGVWKNVGGGRELGLAIWTTTAWTLAANQAVAVSPVMEYAIVERKGDPRLLVVAVDRLEPLREALGDMTVLDKLSGHDLVGTKYQHLFWKPALPPPEVILAKHVTAAAGTSLVHTAPAHGQEDYEAFRMAFAGSARAQAEEMRCPVDDDGKFTGELAEWTDDQSLAGRLVGKSVLGEAVPEMIGILKEKGILLHEALLHHRYPCDWKTKEPVILRATPQWFANIESIRQSAIDAMDAVDFKPEQSKRRLESFVLGRSEWCISRQRSWGVPIPVLYEVSTGDAHLSAETLDHIIPILAAKGTDYWWSDDVDAFIPPHLKATGNVFRKGTDTMDVWFDSGSSWTLIKELGLRSASEPVADVYLEGSDQHRGWFQSSLLTHLASTEGGEDAAHAPYRTLITHGMVLDQDGQKMSKSLGNGLTPMEVIHGGKDRKKFPSYGTDVMRLWAAQVDFTRDVAIGPTSLSAAAENARKIRNAIKFILGNAYRGDQEPAELNKVQLGLVDRWLLNEVAELEEYAVSNYEVFDFNRVLQSLNTFISGNLSTTYFEMNKDILYCDAADSARRQACVAVLSIVLSRIMFILQPIMPHLAEEVLSRTHKQVGGVTASNVTWDDEVKSWRSESVKAEMQPILAIRHQVMQLLEEARTAKRIRNAAEAVLIIRTDDAALRASLAEYYNEMPPLMSTARVLVNPESVESSEWSFETEVEISINADAMSSRRATLEIVPSKDAKCPRCWIYTAPTQETLCQRCEQVVEA</sequence>
<dbReference type="InterPro" id="IPR050081">
    <property type="entry name" value="Ile-tRNA_ligase"/>
</dbReference>
<keyword evidence="8 10" id="KW-0030">Aminoacyl-tRNA synthetase</keyword>
<evidence type="ECO:0000313" key="15">
    <source>
        <dbReference type="Proteomes" id="UP000620104"/>
    </source>
</evidence>
<dbReference type="PANTHER" id="PTHR42765:SF1">
    <property type="entry name" value="ISOLEUCINE--TRNA LIGASE, MITOCHONDRIAL"/>
    <property type="match status" value="1"/>
</dbReference>
<evidence type="ECO:0000256" key="5">
    <source>
        <dbReference type="ARBA" id="ARBA00022741"/>
    </source>
</evidence>
<evidence type="ECO:0000256" key="8">
    <source>
        <dbReference type="ARBA" id="ARBA00023146"/>
    </source>
</evidence>
<dbReference type="InterPro" id="IPR001412">
    <property type="entry name" value="aa-tRNA-synth_I_CS"/>
</dbReference>
<evidence type="ECO:0000259" key="13">
    <source>
        <dbReference type="Pfam" id="PF08264"/>
    </source>
</evidence>
<gene>
    <name evidence="14" type="ORF">NliqN6_1399</name>
</gene>
<dbReference type="GO" id="GO:0032543">
    <property type="term" value="P:mitochondrial translation"/>
    <property type="evidence" value="ECO:0007669"/>
    <property type="project" value="TreeGrafter"/>
</dbReference>
<dbReference type="SUPFAM" id="SSF50677">
    <property type="entry name" value="ValRS/IleRS/LeuRS editing domain"/>
    <property type="match status" value="1"/>
</dbReference>
<dbReference type="AlphaFoldDB" id="A0A8H3TPU1"/>
<dbReference type="SUPFAM" id="SSF47323">
    <property type="entry name" value="Anticodon-binding domain of a subclass of class I aminoacyl-tRNA synthetases"/>
    <property type="match status" value="1"/>
</dbReference>
<evidence type="ECO:0000256" key="10">
    <source>
        <dbReference type="RuleBase" id="RU363035"/>
    </source>
</evidence>
<dbReference type="GO" id="GO:0004822">
    <property type="term" value="F:isoleucine-tRNA ligase activity"/>
    <property type="evidence" value="ECO:0007669"/>
    <property type="project" value="UniProtKB-EC"/>
</dbReference>
<dbReference type="Gene3D" id="3.40.50.620">
    <property type="entry name" value="HUPs"/>
    <property type="match status" value="2"/>
</dbReference>
<keyword evidence="15" id="KW-1185">Reference proteome</keyword>
<dbReference type="PANTHER" id="PTHR42765">
    <property type="entry name" value="SOLEUCYL-TRNA SYNTHETASE"/>
    <property type="match status" value="1"/>
</dbReference>